<dbReference type="SMART" id="SM00530">
    <property type="entry name" value="HTH_XRE"/>
    <property type="match status" value="1"/>
</dbReference>
<evidence type="ECO:0000259" key="1">
    <source>
        <dbReference type="PROSITE" id="PS50943"/>
    </source>
</evidence>
<dbReference type="KEGG" id="tcu:Tcur_2126"/>
<dbReference type="InterPro" id="IPR043917">
    <property type="entry name" value="DUF5753"/>
</dbReference>
<organism evidence="2 3">
    <name type="scientific">Thermomonospora curvata (strain ATCC 19995 / DSM 43183 / JCM 3096 / KCTC 9072 / NBRC 15933 / NCIMB 10081 / Henssen B9)</name>
    <dbReference type="NCBI Taxonomy" id="471852"/>
    <lineage>
        <taxon>Bacteria</taxon>
        <taxon>Bacillati</taxon>
        <taxon>Actinomycetota</taxon>
        <taxon>Actinomycetes</taxon>
        <taxon>Streptosporangiales</taxon>
        <taxon>Thermomonosporaceae</taxon>
        <taxon>Thermomonospora</taxon>
    </lineage>
</organism>
<dbReference type="SUPFAM" id="SSF47413">
    <property type="entry name" value="lambda repressor-like DNA-binding domains"/>
    <property type="match status" value="1"/>
</dbReference>
<accession>D1AEW7</accession>
<proteinExistence type="predicted"/>
<keyword evidence="3" id="KW-1185">Reference proteome</keyword>
<dbReference type="eggNOG" id="COG1396">
    <property type="taxonomic scope" value="Bacteria"/>
</dbReference>
<dbReference type="Gene3D" id="1.10.260.40">
    <property type="entry name" value="lambda repressor-like DNA-binding domains"/>
    <property type="match status" value="1"/>
</dbReference>
<dbReference type="InterPro" id="IPR010982">
    <property type="entry name" value="Lambda_DNA-bd_dom_sf"/>
</dbReference>
<dbReference type="EMBL" id="CP001738">
    <property type="protein sequence ID" value="ACY97692.1"/>
    <property type="molecule type" value="Genomic_DNA"/>
</dbReference>
<dbReference type="PROSITE" id="PS50943">
    <property type="entry name" value="HTH_CROC1"/>
    <property type="match status" value="1"/>
</dbReference>
<dbReference type="RefSeq" id="WP_012852476.1">
    <property type="nucleotide sequence ID" value="NC_013510.1"/>
</dbReference>
<dbReference type="Pfam" id="PF19054">
    <property type="entry name" value="DUF5753"/>
    <property type="match status" value="1"/>
</dbReference>
<sequence>MPDSPTARKRQLGIQLRKLREAAGLRNAELAELMGWSTTKMSRLETGQTTITAAEVEQLCDHLGVEDVDLRETLKETARKSRQRGWWQPFTKVLPKGFTVYIDLESAASVIHVFSPSFVPGLLQTPDYARAMFRTAPIGYVESEIDRLVSVRMARQEILKREADPPKLWAILDERALVRPIGGEETMNAQLRHLVECAAMPNVTIQLVPTEVGAYPSMGNGFSMLEFASTDQPVVHVDISVGGSMYLEEPAQIRMTRLTLDRLKAVALSPEASVTAIRRLVKDS</sequence>
<dbReference type="CDD" id="cd00093">
    <property type="entry name" value="HTH_XRE"/>
    <property type="match status" value="1"/>
</dbReference>
<reference evidence="2 3" key="1">
    <citation type="journal article" date="2011" name="Stand. Genomic Sci.">
        <title>Complete genome sequence of Thermomonospora curvata type strain (B9).</title>
        <authorList>
            <person name="Chertkov O."/>
            <person name="Sikorski J."/>
            <person name="Nolan M."/>
            <person name="Lapidus A."/>
            <person name="Lucas S."/>
            <person name="Del Rio T.G."/>
            <person name="Tice H."/>
            <person name="Cheng J.F."/>
            <person name="Goodwin L."/>
            <person name="Pitluck S."/>
            <person name="Liolios K."/>
            <person name="Ivanova N."/>
            <person name="Mavromatis K."/>
            <person name="Mikhailova N."/>
            <person name="Ovchinnikova G."/>
            <person name="Pati A."/>
            <person name="Chen A."/>
            <person name="Palaniappan K."/>
            <person name="Djao O.D."/>
            <person name="Land M."/>
            <person name="Hauser L."/>
            <person name="Chang Y.J."/>
            <person name="Jeffries C.D."/>
            <person name="Brettin T."/>
            <person name="Han C."/>
            <person name="Detter J.C."/>
            <person name="Rohde M."/>
            <person name="Goker M."/>
            <person name="Woyke T."/>
            <person name="Bristow J."/>
            <person name="Eisen J.A."/>
            <person name="Markowitz V."/>
            <person name="Hugenholtz P."/>
            <person name="Klenk H.P."/>
            <person name="Kyrpides N.C."/>
        </authorList>
    </citation>
    <scope>NUCLEOTIDE SEQUENCE [LARGE SCALE GENOMIC DNA]</scope>
    <source>
        <strain evidence="3">ATCC 19995 / DSM 43183 / JCM 3096 / KCTC 9072 / NBRC 15933 / NCIMB 10081 / Henssen B9</strain>
    </source>
</reference>
<feature type="domain" description="HTH cro/C1-type" evidence="1">
    <location>
        <begin position="16"/>
        <end position="70"/>
    </location>
</feature>
<dbReference type="InterPro" id="IPR001387">
    <property type="entry name" value="Cro/C1-type_HTH"/>
</dbReference>
<dbReference type="GO" id="GO:0003677">
    <property type="term" value="F:DNA binding"/>
    <property type="evidence" value="ECO:0007669"/>
    <property type="project" value="InterPro"/>
</dbReference>
<evidence type="ECO:0000313" key="2">
    <source>
        <dbReference type="EMBL" id="ACY97692.1"/>
    </source>
</evidence>
<dbReference type="STRING" id="471852.Tcur_2126"/>
<dbReference type="Proteomes" id="UP000001918">
    <property type="component" value="Chromosome"/>
</dbReference>
<evidence type="ECO:0000313" key="3">
    <source>
        <dbReference type="Proteomes" id="UP000001918"/>
    </source>
</evidence>
<name>D1AEW7_THECD</name>
<dbReference type="Pfam" id="PF13560">
    <property type="entry name" value="HTH_31"/>
    <property type="match status" value="1"/>
</dbReference>
<dbReference type="AlphaFoldDB" id="D1AEW7"/>
<gene>
    <name evidence="2" type="ordered locus">Tcur_2126</name>
</gene>
<dbReference type="HOGENOM" id="CLU_055817_1_1_11"/>
<protein>
    <submittedName>
        <fullName evidence="2">Transcriptional regulator, XRE family</fullName>
    </submittedName>
</protein>